<feature type="domain" description="RRM" evidence="2">
    <location>
        <begin position="1"/>
        <end position="79"/>
    </location>
</feature>
<keyword evidence="1" id="KW-0694">RNA-binding</keyword>
<reference evidence="3" key="1">
    <citation type="submission" date="2023-07" db="EMBL/GenBank/DDBJ databases">
        <title>Genomic Encyclopedia of Type Strains, Phase IV (KMG-IV): sequencing the most valuable type-strain genomes for metagenomic binning, comparative biology and taxonomic classification.</title>
        <authorList>
            <person name="Goeker M."/>
        </authorList>
    </citation>
    <scope>NUCLEOTIDE SEQUENCE</scope>
    <source>
        <strain evidence="3">DSM 26174</strain>
    </source>
</reference>
<dbReference type="EMBL" id="JAVDQD010000007">
    <property type="protein sequence ID" value="MDR6241250.1"/>
    <property type="molecule type" value="Genomic_DNA"/>
</dbReference>
<dbReference type="SUPFAM" id="SSF54928">
    <property type="entry name" value="RNA-binding domain, RBD"/>
    <property type="match status" value="1"/>
</dbReference>
<dbReference type="InterPro" id="IPR012677">
    <property type="entry name" value="Nucleotide-bd_a/b_plait_sf"/>
</dbReference>
<dbReference type="Proteomes" id="UP001185092">
    <property type="component" value="Unassembled WGS sequence"/>
</dbReference>
<accession>A0AAE3XRB7</accession>
<proteinExistence type="predicted"/>
<gene>
    <name evidence="3" type="ORF">HNQ88_004328</name>
</gene>
<dbReference type="InterPro" id="IPR050502">
    <property type="entry name" value="Euk_RNA-bind_prot"/>
</dbReference>
<dbReference type="SMART" id="SM00360">
    <property type="entry name" value="RRM"/>
    <property type="match status" value="1"/>
</dbReference>
<comment type="caution">
    <text evidence="3">The sequence shown here is derived from an EMBL/GenBank/DDBJ whole genome shotgun (WGS) entry which is preliminary data.</text>
</comment>
<dbReference type="GO" id="GO:0003723">
    <property type="term" value="F:RNA binding"/>
    <property type="evidence" value="ECO:0007669"/>
    <property type="project" value="UniProtKB-KW"/>
</dbReference>
<dbReference type="PANTHER" id="PTHR48025">
    <property type="entry name" value="OS02G0815200 PROTEIN"/>
    <property type="match status" value="1"/>
</dbReference>
<dbReference type="PANTHER" id="PTHR48025:SF1">
    <property type="entry name" value="RRM DOMAIN-CONTAINING PROTEIN"/>
    <property type="match status" value="1"/>
</dbReference>
<dbReference type="PROSITE" id="PS50102">
    <property type="entry name" value="RRM"/>
    <property type="match status" value="1"/>
</dbReference>
<keyword evidence="4" id="KW-1185">Reference proteome</keyword>
<dbReference type="InterPro" id="IPR035979">
    <property type="entry name" value="RBD_domain_sf"/>
</dbReference>
<sequence length="93" mass="10706">MNLYIGNLSFKVDKELLRELFEQFGIVKSVKLVVERQEGRKKVYAFVEMQDDTAGQLACDRLNESTLMGRNLVVSKAKNPFYAKMPFRTVEQG</sequence>
<dbReference type="InterPro" id="IPR000504">
    <property type="entry name" value="RRM_dom"/>
</dbReference>
<dbReference type="Gene3D" id="3.30.70.330">
    <property type="match status" value="1"/>
</dbReference>
<dbReference type="Pfam" id="PF00076">
    <property type="entry name" value="RRM_1"/>
    <property type="match status" value="1"/>
</dbReference>
<evidence type="ECO:0000256" key="1">
    <source>
        <dbReference type="ARBA" id="ARBA00022884"/>
    </source>
</evidence>
<organism evidence="3 4">
    <name type="scientific">Aureibacter tunicatorum</name>
    <dbReference type="NCBI Taxonomy" id="866807"/>
    <lineage>
        <taxon>Bacteria</taxon>
        <taxon>Pseudomonadati</taxon>
        <taxon>Bacteroidota</taxon>
        <taxon>Cytophagia</taxon>
        <taxon>Cytophagales</taxon>
        <taxon>Persicobacteraceae</taxon>
        <taxon>Aureibacter</taxon>
    </lineage>
</organism>
<evidence type="ECO:0000259" key="2">
    <source>
        <dbReference type="PROSITE" id="PS50102"/>
    </source>
</evidence>
<dbReference type="RefSeq" id="WP_309941867.1">
    <property type="nucleotide sequence ID" value="NZ_AP025305.1"/>
</dbReference>
<protein>
    <submittedName>
        <fullName evidence="3">RNA recognition motif-containing protein</fullName>
    </submittedName>
</protein>
<name>A0AAE3XRB7_9BACT</name>
<evidence type="ECO:0000313" key="3">
    <source>
        <dbReference type="EMBL" id="MDR6241250.1"/>
    </source>
</evidence>
<evidence type="ECO:0000313" key="4">
    <source>
        <dbReference type="Proteomes" id="UP001185092"/>
    </source>
</evidence>
<dbReference type="AlphaFoldDB" id="A0AAE3XRB7"/>